<dbReference type="SUPFAM" id="SSF56194">
    <property type="entry name" value="Uridine diphospho-N-Acetylenolpyruvylglucosamine reductase, MurB, C-terminal domain"/>
    <property type="match status" value="1"/>
</dbReference>
<evidence type="ECO:0000256" key="12">
    <source>
        <dbReference type="ARBA" id="ARBA00023002"/>
    </source>
</evidence>
<dbReference type="HAMAP" id="MF_00037">
    <property type="entry name" value="MurB"/>
    <property type="match status" value="1"/>
</dbReference>
<sequence>MAVGAIAELRPTMQITLVDLRAPERFGVHIETQTPLAPYTTMKVGGPADYFARVQTVSQLIRLVRWARSEALPYWILGGGSNVLIGDAGVRGLVIYNRCRQVRIDEAPCCVFSQDNRPFVFAESGASMAGLARRTIAAGLAGLEWAVSLPGTVGGAIVNNAGAYGGEVKDNLYNAMVLGVDDEIVETPAAQLGFGYRASALKRGAKSDHDGDIAVVRPGFGPVVLSANFRLVHGKREAIEAQAEQNLQHRRRSQPVEPSLGSTFVNPPGDYAGRLIEAAGLKGFAVGGVQVSRQHANFLINPGGVGGATAADVLTLIRHIQQVVADRFGVLLKPEIQLVGEL</sequence>
<dbReference type="GO" id="GO:0071949">
    <property type="term" value="F:FAD binding"/>
    <property type="evidence" value="ECO:0007669"/>
    <property type="project" value="InterPro"/>
</dbReference>
<evidence type="ECO:0000256" key="5">
    <source>
        <dbReference type="ARBA" id="ARBA00022490"/>
    </source>
</evidence>
<dbReference type="PROSITE" id="PS51387">
    <property type="entry name" value="FAD_PCMH"/>
    <property type="match status" value="1"/>
</dbReference>
<dbReference type="EMBL" id="DSMG01000176">
    <property type="protein sequence ID" value="HDX33125.1"/>
    <property type="molecule type" value="Genomic_DNA"/>
</dbReference>
<protein>
    <recommendedName>
        <fullName evidence="16">UDP-N-acetylenolpyruvoylglucosamine reductase</fullName>
        <ecNumber evidence="16">1.3.1.98</ecNumber>
    </recommendedName>
    <alternativeName>
        <fullName evidence="16">UDP-N-acetylmuramate dehydrogenase</fullName>
    </alternativeName>
</protein>
<feature type="domain" description="FAD-binding PCMH-type" evidence="18">
    <location>
        <begin position="43"/>
        <end position="234"/>
    </location>
</feature>
<evidence type="ECO:0000256" key="2">
    <source>
        <dbReference type="ARBA" id="ARBA00003921"/>
    </source>
</evidence>
<dbReference type="InterPro" id="IPR016166">
    <property type="entry name" value="FAD-bd_PCMH"/>
</dbReference>
<evidence type="ECO:0000256" key="14">
    <source>
        <dbReference type="ARBA" id="ARBA00023316"/>
    </source>
</evidence>
<evidence type="ECO:0000256" key="16">
    <source>
        <dbReference type="HAMAP-Rule" id="MF_00037"/>
    </source>
</evidence>
<dbReference type="NCBIfam" id="NF010480">
    <property type="entry name" value="PRK13905.1"/>
    <property type="match status" value="1"/>
</dbReference>
<keyword evidence="13 16" id="KW-0131">Cell cycle</keyword>
<comment type="function">
    <text evidence="2 16">Cell wall formation.</text>
</comment>
<feature type="region of interest" description="Disordered" evidence="17">
    <location>
        <begin position="244"/>
        <end position="263"/>
    </location>
</feature>
<dbReference type="InterPro" id="IPR003170">
    <property type="entry name" value="MurB"/>
</dbReference>
<comment type="catalytic activity">
    <reaction evidence="15 16">
        <text>UDP-N-acetyl-alpha-D-muramate + NADP(+) = UDP-N-acetyl-3-O-(1-carboxyvinyl)-alpha-D-glucosamine + NADPH + H(+)</text>
        <dbReference type="Rhea" id="RHEA:12248"/>
        <dbReference type="ChEBI" id="CHEBI:15378"/>
        <dbReference type="ChEBI" id="CHEBI:57783"/>
        <dbReference type="ChEBI" id="CHEBI:58349"/>
        <dbReference type="ChEBI" id="CHEBI:68483"/>
        <dbReference type="ChEBI" id="CHEBI:70757"/>
        <dbReference type="EC" id="1.3.1.98"/>
    </reaction>
</comment>
<dbReference type="Gene3D" id="3.30.465.10">
    <property type="match status" value="1"/>
</dbReference>
<comment type="similarity">
    <text evidence="16">Belongs to the MurB family.</text>
</comment>
<evidence type="ECO:0000256" key="11">
    <source>
        <dbReference type="ARBA" id="ARBA00022984"/>
    </source>
</evidence>
<dbReference type="Pfam" id="PF02873">
    <property type="entry name" value="MurB_C"/>
    <property type="match status" value="1"/>
</dbReference>
<feature type="active site" evidence="16">
    <location>
        <position position="197"/>
    </location>
</feature>
<evidence type="ECO:0000256" key="6">
    <source>
        <dbReference type="ARBA" id="ARBA00022618"/>
    </source>
</evidence>
<dbReference type="PANTHER" id="PTHR21071">
    <property type="entry name" value="UDP-N-ACETYLENOLPYRUVOYLGLUCOSAMINE REDUCTASE"/>
    <property type="match status" value="1"/>
</dbReference>
<dbReference type="InterPro" id="IPR036318">
    <property type="entry name" value="FAD-bd_PCMH-like_sf"/>
</dbReference>
<proteinExistence type="inferred from homology"/>
<dbReference type="InterPro" id="IPR006094">
    <property type="entry name" value="Oxid_FAD_bind_N"/>
</dbReference>
<evidence type="ECO:0000256" key="9">
    <source>
        <dbReference type="ARBA" id="ARBA00022857"/>
    </source>
</evidence>
<dbReference type="SUPFAM" id="SSF56176">
    <property type="entry name" value="FAD-binding/transporter-associated domain-like"/>
    <property type="match status" value="1"/>
</dbReference>
<dbReference type="GO" id="GO:0071555">
    <property type="term" value="P:cell wall organization"/>
    <property type="evidence" value="ECO:0007669"/>
    <property type="project" value="UniProtKB-KW"/>
</dbReference>
<organism evidence="19">
    <name type="scientific">Caldilinea aerophila</name>
    <dbReference type="NCBI Taxonomy" id="133453"/>
    <lineage>
        <taxon>Bacteria</taxon>
        <taxon>Bacillati</taxon>
        <taxon>Chloroflexota</taxon>
        <taxon>Caldilineae</taxon>
        <taxon>Caldilineales</taxon>
        <taxon>Caldilineaceae</taxon>
        <taxon>Caldilinea</taxon>
    </lineage>
</organism>
<evidence type="ECO:0000313" key="19">
    <source>
        <dbReference type="EMBL" id="HDX33125.1"/>
    </source>
</evidence>
<accession>A0A7C1JS09</accession>
<dbReference type="GO" id="GO:0008360">
    <property type="term" value="P:regulation of cell shape"/>
    <property type="evidence" value="ECO:0007669"/>
    <property type="project" value="UniProtKB-KW"/>
</dbReference>
<name>A0A7C1JS09_9CHLR</name>
<keyword evidence="6 16" id="KW-0132">Cell division</keyword>
<keyword evidence="7 16" id="KW-0285">Flavoprotein</keyword>
<keyword evidence="14 16" id="KW-0961">Cell wall biogenesis/degradation</keyword>
<dbReference type="InterPro" id="IPR036635">
    <property type="entry name" value="MurB_C_sf"/>
</dbReference>
<feature type="active site" evidence="16">
    <location>
        <position position="335"/>
    </location>
</feature>
<evidence type="ECO:0000256" key="4">
    <source>
        <dbReference type="ARBA" id="ARBA00004752"/>
    </source>
</evidence>
<dbReference type="InterPro" id="IPR016167">
    <property type="entry name" value="FAD-bd_PCMH_sub1"/>
</dbReference>
<keyword evidence="10 16" id="KW-0133">Cell shape</keyword>
<feature type="active site" description="Proton donor" evidence="16">
    <location>
        <position position="262"/>
    </location>
</feature>
<dbReference type="GO" id="GO:0005829">
    <property type="term" value="C:cytosol"/>
    <property type="evidence" value="ECO:0007669"/>
    <property type="project" value="TreeGrafter"/>
</dbReference>
<dbReference type="EC" id="1.3.1.98" evidence="16"/>
<keyword evidence="5 16" id="KW-0963">Cytoplasm</keyword>
<evidence type="ECO:0000256" key="15">
    <source>
        <dbReference type="ARBA" id="ARBA00048914"/>
    </source>
</evidence>
<evidence type="ECO:0000256" key="7">
    <source>
        <dbReference type="ARBA" id="ARBA00022630"/>
    </source>
</evidence>
<dbReference type="Pfam" id="PF01565">
    <property type="entry name" value="FAD_binding_4"/>
    <property type="match status" value="1"/>
</dbReference>
<evidence type="ECO:0000256" key="13">
    <source>
        <dbReference type="ARBA" id="ARBA00023306"/>
    </source>
</evidence>
<evidence type="ECO:0000256" key="10">
    <source>
        <dbReference type="ARBA" id="ARBA00022960"/>
    </source>
</evidence>
<comment type="pathway">
    <text evidence="4 16">Cell wall biogenesis; peptidoglycan biosynthesis.</text>
</comment>
<gene>
    <name evidence="16 19" type="primary">murB</name>
    <name evidence="19" type="ORF">ENQ20_16795</name>
</gene>
<evidence type="ECO:0000256" key="17">
    <source>
        <dbReference type="SAM" id="MobiDB-lite"/>
    </source>
</evidence>
<dbReference type="InterPro" id="IPR011601">
    <property type="entry name" value="MurB_C"/>
</dbReference>
<dbReference type="InterPro" id="IPR016169">
    <property type="entry name" value="FAD-bd_PCMH_sub2"/>
</dbReference>
<keyword evidence="9 16" id="KW-0521">NADP</keyword>
<dbReference type="NCBIfam" id="TIGR00179">
    <property type="entry name" value="murB"/>
    <property type="match status" value="1"/>
</dbReference>
<dbReference type="GO" id="GO:0051301">
    <property type="term" value="P:cell division"/>
    <property type="evidence" value="ECO:0007669"/>
    <property type="project" value="UniProtKB-KW"/>
</dbReference>
<evidence type="ECO:0000256" key="3">
    <source>
        <dbReference type="ARBA" id="ARBA00004496"/>
    </source>
</evidence>
<dbReference type="Gene3D" id="3.30.43.10">
    <property type="entry name" value="Uridine Diphospho-n-acetylenolpyruvylglucosamine Reductase, domain 2"/>
    <property type="match status" value="1"/>
</dbReference>
<dbReference type="GO" id="GO:0008762">
    <property type="term" value="F:UDP-N-acetylmuramate dehydrogenase activity"/>
    <property type="evidence" value="ECO:0007669"/>
    <property type="project" value="UniProtKB-UniRule"/>
</dbReference>
<dbReference type="Gene3D" id="3.90.78.10">
    <property type="entry name" value="UDP-N-acetylenolpyruvoylglucosamine reductase, C-terminal domain"/>
    <property type="match status" value="1"/>
</dbReference>
<keyword evidence="12 16" id="KW-0560">Oxidoreductase</keyword>
<keyword evidence="11 16" id="KW-0573">Peptidoglycan synthesis</keyword>
<keyword evidence="8 16" id="KW-0274">FAD</keyword>
<evidence type="ECO:0000259" key="18">
    <source>
        <dbReference type="PROSITE" id="PS51387"/>
    </source>
</evidence>
<comment type="subcellular location">
    <subcellularLocation>
        <location evidence="3 16">Cytoplasm</location>
    </subcellularLocation>
</comment>
<evidence type="ECO:0000256" key="1">
    <source>
        <dbReference type="ARBA" id="ARBA00001974"/>
    </source>
</evidence>
<evidence type="ECO:0000256" key="8">
    <source>
        <dbReference type="ARBA" id="ARBA00022827"/>
    </source>
</evidence>
<reference evidence="19" key="1">
    <citation type="journal article" date="2020" name="mSystems">
        <title>Genome- and Community-Level Interaction Insights into Carbon Utilization and Element Cycling Functions of Hydrothermarchaeota in Hydrothermal Sediment.</title>
        <authorList>
            <person name="Zhou Z."/>
            <person name="Liu Y."/>
            <person name="Xu W."/>
            <person name="Pan J."/>
            <person name="Luo Z.H."/>
            <person name="Li M."/>
        </authorList>
    </citation>
    <scope>NUCLEOTIDE SEQUENCE [LARGE SCALE GENOMIC DNA]</scope>
    <source>
        <strain evidence="19">SpSt-289</strain>
    </source>
</reference>
<dbReference type="GO" id="GO:0009252">
    <property type="term" value="P:peptidoglycan biosynthetic process"/>
    <property type="evidence" value="ECO:0007669"/>
    <property type="project" value="UniProtKB-UniRule"/>
</dbReference>
<dbReference type="AlphaFoldDB" id="A0A7C1JS09"/>
<comment type="cofactor">
    <cofactor evidence="1 16">
        <name>FAD</name>
        <dbReference type="ChEBI" id="CHEBI:57692"/>
    </cofactor>
</comment>
<comment type="caution">
    <text evidence="19">The sequence shown here is derived from an EMBL/GenBank/DDBJ whole genome shotgun (WGS) entry which is preliminary data.</text>
</comment>
<dbReference type="UniPathway" id="UPA00219"/>
<dbReference type="PANTHER" id="PTHR21071:SF4">
    <property type="entry name" value="UDP-N-ACETYLENOLPYRUVOYLGLUCOSAMINE REDUCTASE"/>
    <property type="match status" value="1"/>
</dbReference>